<comment type="caution">
    <text evidence="1">The sequence shown here is derived from an EMBL/GenBank/DDBJ whole genome shotgun (WGS) entry which is preliminary data.</text>
</comment>
<evidence type="ECO:0000313" key="1">
    <source>
        <dbReference type="EMBL" id="KAK7353431.1"/>
    </source>
</evidence>
<proteinExistence type="predicted"/>
<dbReference type="EMBL" id="JAYMYR010000007">
    <property type="protein sequence ID" value="KAK7353431.1"/>
    <property type="molecule type" value="Genomic_DNA"/>
</dbReference>
<name>A0AAN9MF55_PHACN</name>
<keyword evidence="2" id="KW-1185">Reference proteome</keyword>
<gene>
    <name evidence="1" type="ORF">VNO80_18878</name>
</gene>
<reference evidence="1 2" key="1">
    <citation type="submission" date="2024-01" db="EMBL/GenBank/DDBJ databases">
        <title>The genomes of 5 underutilized Papilionoideae crops provide insights into root nodulation and disease resistanc.</title>
        <authorList>
            <person name="Jiang F."/>
        </authorList>
    </citation>
    <scope>NUCLEOTIDE SEQUENCE [LARGE SCALE GENOMIC DNA]</scope>
    <source>
        <strain evidence="1">JINMINGXINNONG_FW02</strain>
        <tissue evidence="1">Leaves</tissue>
    </source>
</reference>
<accession>A0AAN9MF55</accession>
<dbReference type="AlphaFoldDB" id="A0AAN9MF55"/>
<organism evidence="1 2">
    <name type="scientific">Phaseolus coccineus</name>
    <name type="common">Scarlet runner bean</name>
    <name type="synonym">Phaseolus multiflorus</name>
    <dbReference type="NCBI Taxonomy" id="3886"/>
    <lineage>
        <taxon>Eukaryota</taxon>
        <taxon>Viridiplantae</taxon>
        <taxon>Streptophyta</taxon>
        <taxon>Embryophyta</taxon>
        <taxon>Tracheophyta</taxon>
        <taxon>Spermatophyta</taxon>
        <taxon>Magnoliopsida</taxon>
        <taxon>eudicotyledons</taxon>
        <taxon>Gunneridae</taxon>
        <taxon>Pentapetalae</taxon>
        <taxon>rosids</taxon>
        <taxon>fabids</taxon>
        <taxon>Fabales</taxon>
        <taxon>Fabaceae</taxon>
        <taxon>Papilionoideae</taxon>
        <taxon>50 kb inversion clade</taxon>
        <taxon>NPAAA clade</taxon>
        <taxon>indigoferoid/millettioid clade</taxon>
        <taxon>Phaseoleae</taxon>
        <taxon>Phaseolus</taxon>
    </lineage>
</organism>
<sequence length="79" mass="9127">MDSSSNASMRGSQRLLALSQHLNHYKALLSLKILRSSTLKKVVKRLFHKCVVPDDLLPLILYQWKFFRKNSDSQNNLIA</sequence>
<dbReference type="Proteomes" id="UP001374584">
    <property type="component" value="Unassembled WGS sequence"/>
</dbReference>
<protein>
    <submittedName>
        <fullName evidence="1">Uncharacterized protein</fullName>
    </submittedName>
</protein>
<evidence type="ECO:0000313" key="2">
    <source>
        <dbReference type="Proteomes" id="UP001374584"/>
    </source>
</evidence>